<keyword evidence="1" id="KW-0472">Membrane</keyword>
<dbReference type="EMBL" id="JAPQTC020000002">
    <property type="protein sequence ID" value="MDT8504249.1"/>
    <property type="molecule type" value="Genomic_DNA"/>
</dbReference>
<protein>
    <submittedName>
        <fullName evidence="4">FecR family protein</fullName>
    </submittedName>
</protein>
<reference evidence="4" key="1">
    <citation type="submission" date="2023-08" db="EMBL/GenBank/DDBJ databases">
        <title>Study of Resistomes in environmental pathogenic environmental.</title>
        <authorList>
            <person name="Bhattacharjee A."/>
            <person name="Singh A.K."/>
        </authorList>
    </citation>
    <scope>NUCLEOTIDE SEQUENCE</scope>
    <source>
        <strain evidence="4">S1</strain>
    </source>
</reference>
<feature type="transmembrane region" description="Helical" evidence="1">
    <location>
        <begin position="89"/>
        <end position="107"/>
    </location>
</feature>
<keyword evidence="5" id="KW-1185">Reference proteome</keyword>
<keyword evidence="1" id="KW-0812">Transmembrane</keyword>
<feature type="domain" description="FecR protein" evidence="2">
    <location>
        <begin position="122"/>
        <end position="213"/>
    </location>
</feature>
<dbReference type="Proteomes" id="UP001074635">
    <property type="component" value="Unassembled WGS sequence"/>
</dbReference>
<dbReference type="InterPro" id="IPR012373">
    <property type="entry name" value="Ferrdict_sens_TM"/>
</dbReference>
<evidence type="ECO:0000313" key="5">
    <source>
        <dbReference type="Proteomes" id="UP001074635"/>
    </source>
</evidence>
<organism evidence="4 5">
    <name type="scientific">Alcaligenes nematophilus</name>
    <dbReference type="NCBI Taxonomy" id="2994643"/>
    <lineage>
        <taxon>Bacteria</taxon>
        <taxon>Pseudomonadati</taxon>
        <taxon>Pseudomonadota</taxon>
        <taxon>Betaproteobacteria</taxon>
        <taxon>Burkholderiales</taxon>
        <taxon>Alcaligenaceae</taxon>
        <taxon>Alcaligenes</taxon>
    </lineage>
</organism>
<dbReference type="Gene3D" id="2.60.120.1440">
    <property type="match status" value="1"/>
</dbReference>
<evidence type="ECO:0000313" key="4">
    <source>
        <dbReference type="EMBL" id="MDT8504249.1"/>
    </source>
</evidence>
<dbReference type="PIRSF" id="PIRSF018266">
    <property type="entry name" value="FecR"/>
    <property type="match status" value="1"/>
</dbReference>
<sequence>MTDRIDPATLTDPRDQAAYWYERMQSDDVTATERLAFEQWQLADSDNEQRYQQVQFIWSMAAALPKSEVQKLGRAQGPAVNRRPSSRAFWSYGLGVACVAVLTVAVVDPMHWRAVPEYQAQFATAHGERREIVLPDDSTLLLNTDTSLTVALYGHQRTVRLEQGEVFFQVDGTQGTPFVVEMESGAVRVTGTQFNVRRIDQAFSVDVLQGSVQVSTGPWWRRQLAMLRPGDVARVTKPDHLRSGKGTDVENSVAWREGKVVFRGTSLADAVQELNRYSAERLVVSDPQIAGLRVSGVFNIDDPASFLAALPHIVPVHVQPRPDGTAVDILAR</sequence>
<dbReference type="Gene3D" id="3.55.50.30">
    <property type="match status" value="1"/>
</dbReference>
<dbReference type="InterPro" id="IPR032623">
    <property type="entry name" value="FecR_N"/>
</dbReference>
<feature type="domain" description="FecR N-terminal" evidence="3">
    <location>
        <begin position="15"/>
        <end position="55"/>
    </location>
</feature>
<dbReference type="Pfam" id="PF16220">
    <property type="entry name" value="DUF4880"/>
    <property type="match status" value="1"/>
</dbReference>
<dbReference type="RefSeq" id="WP_268379938.1">
    <property type="nucleotide sequence ID" value="NZ_JAPQTC020000002.1"/>
</dbReference>
<name>A0ABU3MVD8_9BURK</name>
<keyword evidence="1" id="KW-1133">Transmembrane helix</keyword>
<proteinExistence type="predicted"/>
<evidence type="ECO:0000259" key="2">
    <source>
        <dbReference type="Pfam" id="PF04773"/>
    </source>
</evidence>
<dbReference type="InterPro" id="IPR006860">
    <property type="entry name" value="FecR"/>
</dbReference>
<gene>
    <name evidence="4" type="ORF">OYC61_008100</name>
</gene>
<comment type="caution">
    <text evidence="4">The sequence shown here is derived from an EMBL/GenBank/DDBJ whole genome shotgun (WGS) entry which is preliminary data.</text>
</comment>
<dbReference type="PANTHER" id="PTHR30273">
    <property type="entry name" value="PERIPLASMIC SIGNAL SENSOR AND SIGMA FACTOR ACTIVATOR FECR-RELATED"/>
    <property type="match status" value="1"/>
</dbReference>
<dbReference type="PANTHER" id="PTHR30273:SF2">
    <property type="entry name" value="PROTEIN FECR"/>
    <property type="match status" value="1"/>
</dbReference>
<dbReference type="Pfam" id="PF04773">
    <property type="entry name" value="FecR"/>
    <property type="match status" value="1"/>
</dbReference>
<evidence type="ECO:0000259" key="3">
    <source>
        <dbReference type="Pfam" id="PF16220"/>
    </source>
</evidence>
<accession>A0ABU3MVD8</accession>
<evidence type="ECO:0000256" key="1">
    <source>
        <dbReference type="SAM" id="Phobius"/>
    </source>
</evidence>